<feature type="transmembrane region" description="Helical" evidence="1">
    <location>
        <begin position="158"/>
        <end position="176"/>
    </location>
</feature>
<reference evidence="2" key="1">
    <citation type="submission" date="2021-01" db="EMBL/GenBank/DDBJ databases">
        <authorList>
            <person name="Corre E."/>
            <person name="Pelletier E."/>
            <person name="Niang G."/>
            <person name="Scheremetjew M."/>
            <person name="Finn R."/>
            <person name="Kale V."/>
            <person name="Holt S."/>
            <person name="Cochrane G."/>
            <person name="Meng A."/>
            <person name="Brown T."/>
            <person name="Cohen L."/>
        </authorList>
    </citation>
    <scope>NUCLEOTIDE SEQUENCE</scope>
    <source>
        <strain evidence="2">FSP1.4</strain>
    </source>
</reference>
<feature type="transmembrane region" description="Helical" evidence="1">
    <location>
        <begin position="272"/>
        <end position="294"/>
    </location>
</feature>
<evidence type="ECO:0000256" key="1">
    <source>
        <dbReference type="SAM" id="Phobius"/>
    </source>
</evidence>
<protein>
    <submittedName>
        <fullName evidence="2">Uncharacterized protein</fullName>
    </submittedName>
</protein>
<proteinExistence type="predicted"/>
<keyword evidence="1" id="KW-1133">Transmembrane helix</keyword>
<dbReference type="EMBL" id="HBII01016702">
    <property type="protein sequence ID" value="CAE0348146.1"/>
    <property type="molecule type" value="Transcribed_RNA"/>
</dbReference>
<name>A0A7S3JAX1_9SPIT</name>
<keyword evidence="1" id="KW-0812">Transmembrane</keyword>
<organism evidence="2">
    <name type="scientific">Euplotes harpa</name>
    <dbReference type="NCBI Taxonomy" id="151035"/>
    <lineage>
        <taxon>Eukaryota</taxon>
        <taxon>Sar</taxon>
        <taxon>Alveolata</taxon>
        <taxon>Ciliophora</taxon>
        <taxon>Intramacronucleata</taxon>
        <taxon>Spirotrichea</taxon>
        <taxon>Hypotrichia</taxon>
        <taxon>Euplotida</taxon>
        <taxon>Euplotidae</taxon>
        <taxon>Euplotes</taxon>
    </lineage>
</organism>
<keyword evidence="1" id="KW-0472">Membrane</keyword>
<gene>
    <name evidence="2" type="ORF">EHAR0213_LOCUS7057</name>
</gene>
<accession>A0A7S3JAX1</accession>
<evidence type="ECO:0000313" key="2">
    <source>
        <dbReference type="EMBL" id="CAE0348146.1"/>
    </source>
</evidence>
<dbReference type="AlphaFoldDB" id="A0A7S3JAX1"/>
<sequence length="378" mass="43453">MENTRFYPDVKNNSYPQPLPMLYPTVVSGLKTRNLNREPLLGYKQDYKLQNVQIESDLENSQLESIQKSLQEKKQMVDHEVKQTGGLFAKVNHYMHWLSLIKSAVLACYAVYKLFQSQEADNLYSTLYALIMAIIMLHKSKLANQVIEKQDHSYAKKMIKRALVLAAVFGIVYVLWSCKLFTSTRLQYQKSLIEYENMQARDFPTLVPTRDSLPEFKHIRIGYPGRSANPNDDFQERTSTVELDTLRRNSFGKLRTIPKSMALVTFNPETPITIALGLIAVYFIIKLVIFFVHFAKYTNALEKQEKLNNLILCFQYSKPASPTVRIEEEKEVPLNADCDEPLIEEEPPVQLYTGGYNFTGNAIFEKKDLSYPMASSAL</sequence>